<dbReference type="Proteomes" id="UP001057402">
    <property type="component" value="Chromosome 10"/>
</dbReference>
<evidence type="ECO:0000313" key="1">
    <source>
        <dbReference type="EMBL" id="KAI4320961.1"/>
    </source>
</evidence>
<keyword evidence="2" id="KW-1185">Reference proteome</keyword>
<accession>A0ACB9MAC6</accession>
<proteinExistence type="predicted"/>
<organism evidence="1 2">
    <name type="scientific">Melastoma candidum</name>
    <dbReference type="NCBI Taxonomy" id="119954"/>
    <lineage>
        <taxon>Eukaryota</taxon>
        <taxon>Viridiplantae</taxon>
        <taxon>Streptophyta</taxon>
        <taxon>Embryophyta</taxon>
        <taxon>Tracheophyta</taxon>
        <taxon>Spermatophyta</taxon>
        <taxon>Magnoliopsida</taxon>
        <taxon>eudicotyledons</taxon>
        <taxon>Gunneridae</taxon>
        <taxon>Pentapetalae</taxon>
        <taxon>rosids</taxon>
        <taxon>malvids</taxon>
        <taxon>Myrtales</taxon>
        <taxon>Melastomataceae</taxon>
        <taxon>Melastomatoideae</taxon>
        <taxon>Melastomateae</taxon>
        <taxon>Melastoma</taxon>
    </lineage>
</organism>
<dbReference type="EMBL" id="CM042889">
    <property type="protein sequence ID" value="KAI4320961.1"/>
    <property type="molecule type" value="Genomic_DNA"/>
</dbReference>
<comment type="caution">
    <text evidence="1">The sequence shown here is derived from an EMBL/GenBank/DDBJ whole genome shotgun (WGS) entry which is preliminary data.</text>
</comment>
<gene>
    <name evidence="1" type="ORF">MLD38_034392</name>
</gene>
<reference evidence="2" key="1">
    <citation type="journal article" date="2023" name="Front. Plant Sci.">
        <title>Chromosomal-level genome assembly of Melastoma candidum provides insights into trichome evolution.</title>
        <authorList>
            <person name="Zhong Y."/>
            <person name="Wu W."/>
            <person name="Sun C."/>
            <person name="Zou P."/>
            <person name="Liu Y."/>
            <person name="Dai S."/>
            <person name="Zhou R."/>
        </authorList>
    </citation>
    <scope>NUCLEOTIDE SEQUENCE [LARGE SCALE GENOMIC DNA]</scope>
</reference>
<evidence type="ECO:0000313" key="2">
    <source>
        <dbReference type="Proteomes" id="UP001057402"/>
    </source>
</evidence>
<name>A0ACB9MAC6_9MYRT</name>
<sequence>MGGLYMDMGRYERAAEIYTWVLAVLPNHWHAQLNKPESLLGAGETEEVKKALKEALNMTNRVELHDAVAHLKQPQEKKLNGNGGSNGKDPS</sequence>
<protein>
    <submittedName>
        <fullName evidence="1">Uncharacterized protein</fullName>
    </submittedName>
</protein>